<dbReference type="EMBL" id="JAFFZW010000003">
    <property type="protein sequence ID" value="MBP0946031.1"/>
    <property type="molecule type" value="Genomic_DNA"/>
</dbReference>
<comment type="caution">
    <text evidence="1">The sequence shown here is derived from an EMBL/GenBank/DDBJ whole genome shotgun (WGS) entry which is preliminary data.</text>
</comment>
<reference evidence="1 2" key="1">
    <citation type="journal article" date="2022" name="Syst. Appl. Microbiol.">
        <title>Pseudomonas alliivorans sp. nov., a plant-pathogenic bacterium isolated from onion foliage in Georgia, USA.</title>
        <authorList>
            <person name="Zhao M."/>
            <person name="Tyson C."/>
            <person name="Chen H.C."/>
            <person name="Paudel S."/>
            <person name="Gitaitis R."/>
            <person name="Kvitko B."/>
            <person name="Dutta B."/>
        </authorList>
    </citation>
    <scope>NUCLEOTIDE SEQUENCE [LARGE SCALE GENOMIC DNA]</scope>
    <source>
        <strain evidence="1 2">20GA0068</strain>
    </source>
</reference>
<gene>
    <name evidence="1" type="ORF">JTJ32_11880</name>
</gene>
<evidence type="ECO:0000313" key="1">
    <source>
        <dbReference type="EMBL" id="MBP0946031.1"/>
    </source>
</evidence>
<dbReference type="RefSeq" id="WP_210042150.1">
    <property type="nucleotide sequence ID" value="NZ_JAFFZW010000003.1"/>
</dbReference>
<keyword evidence="2" id="KW-1185">Reference proteome</keyword>
<proteinExistence type="predicted"/>
<dbReference type="Proteomes" id="UP000673197">
    <property type="component" value="Unassembled WGS sequence"/>
</dbReference>
<accession>A0ABS4C5U8</accession>
<name>A0ABS4C5U8_9PSED</name>
<evidence type="ECO:0000313" key="2">
    <source>
        <dbReference type="Proteomes" id="UP000673197"/>
    </source>
</evidence>
<sequence length="68" mass="7221">MRQSLIDSIGREISLRLMGGAVLQAIEENYRSGVLRKAKTAKVGDRASCVVEVSRKAPPVGVPSSGPQ</sequence>
<protein>
    <submittedName>
        <fullName evidence="1">Uncharacterized protein</fullName>
    </submittedName>
</protein>
<organism evidence="1 2">
    <name type="scientific">Pseudomonas alliivorans</name>
    <dbReference type="NCBI Taxonomy" id="2810613"/>
    <lineage>
        <taxon>Bacteria</taxon>
        <taxon>Pseudomonadati</taxon>
        <taxon>Pseudomonadota</taxon>
        <taxon>Gammaproteobacteria</taxon>
        <taxon>Pseudomonadales</taxon>
        <taxon>Pseudomonadaceae</taxon>
        <taxon>Pseudomonas</taxon>
    </lineage>
</organism>